<comment type="caution">
    <text evidence="10">The sequence shown here is derived from an EMBL/GenBank/DDBJ whole genome shotgun (WGS) entry which is preliminary data.</text>
</comment>
<proteinExistence type="inferred from homology"/>
<feature type="transmembrane region" description="Helical" evidence="7">
    <location>
        <begin position="683"/>
        <end position="707"/>
    </location>
</feature>
<dbReference type="PANTHER" id="PTHR30572">
    <property type="entry name" value="MEMBRANE COMPONENT OF TRANSPORTER-RELATED"/>
    <property type="match status" value="1"/>
</dbReference>
<dbReference type="PANTHER" id="PTHR30572:SF4">
    <property type="entry name" value="ABC TRANSPORTER PERMEASE YTRF"/>
    <property type="match status" value="1"/>
</dbReference>
<evidence type="ECO:0000256" key="2">
    <source>
        <dbReference type="ARBA" id="ARBA00022475"/>
    </source>
</evidence>
<evidence type="ECO:0000313" key="10">
    <source>
        <dbReference type="EMBL" id="MBD3870075.1"/>
    </source>
</evidence>
<comment type="similarity">
    <text evidence="6">Belongs to the ABC-4 integral membrane protein family.</text>
</comment>
<feature type="transmembrane region" description="Helical" evidence="7">
    <location>
        <begin position="21"/>
        <end position="43"/>
    </location>
</feature>
<feature type="transmembrane region" description="Helical" evidence="7">
    <location>
        <begin position="326"/>
        <end position="348"/>
    </location>
</feature>
<gene>
    <name evidence="10" type="ORF">IFJ97_01795</name>
</gene>
<feature type="domain" description="MacB-like periplasmic core" evidence="9">
    <location>
        <begin position="445"/>
        <end position="623"/>
    </location>
</feature>
<dbReference type="Pfam" id="PF12704">
    <property type="entry name" value="MacB_PCD"/>
    <property type="match status" value="2"/>
</dbReference>
<protein>
    <submittedName>
        <fullName evidence="10">ABC transporter permease</fullName>
    </submittedName>
</protein>
<dbReference type="Proteomes" id="UP000598633">
    <property type="component" value="Unassembled WGS sequence"/>
</dbReference>
<feature type="domain" description="MacB-like periplasmic core" evidence="9">
    <location>
        <begin position="22"/>
        <end position="236"/>
    </location>
</feature>
<dbReference type="GO" id="GO:0022857">
    <property type="term" value="F:transmembrane transporter activity"/>
    <property type="evidence" value="ECO:0007669"/>
    <property type="project" value="TreeGrafter"/>
</dbReference>
<dbReference type="InterPro" id="IPR025857">
    <property type="entry name" value="MacB_PCD"/>
</dbReference>
<feature type="domain" description="ABC3 transporter permease C-terminal" evidence="8">
    <location>
        <begin position="687"/>
        <end position="799"/>
    </location>
</feature>
<feature type="transmembrane region" description="Helical" evidence="7">
    <location>
        <begin position="419"/>
        <end position="439"/>
    </location>
</feature>
<keyword evidence="2" id="KW-1003">Cell membrane</keyword>
<feature type="transmembrane region" description="Helical" evidence="7">
    <location>
        <begin position="368"/>
        <end position="389"/>
    </location>
</feature>
<evidence type="ECO:0000313" key="11">
    <source>
        <dbReference type="Proteomes" id="UP000598633"/>
    </source>
</evidence>
<evidence type="ECO:0000256" key="7">
    <source>
        <dbReference type="SAM" id="Phobius"/>
    </source>
</evidence>
<dbReference type="InterPro" id="IPR017800">
    <property type="entry name" value="ADOP"/>
</dbReference>
<evidence type="ECO:0000256" key="1">
    <source>
        <dbReference type="ARBA" id="ARBA00004651"/>
    </source>
</evidence>
<dbReference type="Pfam" id="PF02687">
    <property type="entry name" value="FtsX"/>
    <property type="match status" value="2"/>
</dbReference>
<sequence>MVDLLRDFRFGFRMLIRHPTVTVISLLTLALGIGASTAVFSVVDSTLLTPLPFDESHNLVRLFATKPADGYSTMTISVPNFRDWQEQNSSLEVAGIYGRQAVTVTGQDHPDKLRAIRASADVLHVLRVQPAIGRSYDSSSDRPDAARVVLLSDATWQGRFGGDPEIVGTLVQIDDVPHEVLGVLPPEISEAMGRFDIWTPFIYGQITEIRSNRYFAAIARLRAGVTAAEADHDLAAIGERLAEAYPEENRGHGVTVMPLTEVLVRQQARSMLFALCAAVGFVLLIACVNIANLLLATAGSREREFAVRTALGAGPRRLARQLLTESALLTLFGGALGVLVAFWSVDILTAGLEATVGRVAQTAVDGRALGFTLLVLGLTSIGIGLPVALRASNSRFTNMIQESSRSVLGGPRQAIRRDALVAIQVALALSLLIGAGLTIRSLMTLKAVDPGFDTGNLLTMRVSLTDERYPSEGEKQDFFSRASREISSLPGVRSASATGTIPLIGSNSNGSMSIEEHPISDPADKVFVGAEAVTPGYLETIGIPLIEGREFAETDTEDSPPVIIINNFMARHFWPDESAVGKRVKFGPLDSEYPWMEVVGVIGDHRQTSLDTGARFETLYAQAQFAVTAMTFVVRTEGAPGPLTADVQAAIWRIDPDLAISEVATMTEILERNTRSVDDLANLLSGFGAVALILALGGLYGVTSFAVSRRTREIGVRMALGAEKSMILAGVLRRSAVQILIGVIAGGLIAWWLGRLIRGMLFEVSALDPMAYAIFSAGMFAVGFLAVLVPALRAARIDPVVALRHE</sequence>
<evidence type="ECO:0000256" key="4">
    <source>
        <dbReference type="ARBA" id="ARBA00022989"/>
    </source>
</evidence>
<dbReference type="InterPro" id="IPR050250">
    <property type="entry name" value="Macrolide_Exporter_MacB"/>
</dbReference>
<organism evidence="10 11">
    <name type="scientific">Candidatus Sulfomarinibacter kjeldsenii</name>
    <dbReference type="NCBI Taxonomy" id="2885994"/>
    <lineage>
        <taxon>Bacteria</taxon>
        <taxon>Pseudomonadati</taxon>
        <taxon>Acidobacteriota</taxon>
        <taxon>Thermoanaerobaculia</taxon>
        <taxon>Thermoanaerobaculales</taxon>
        <taxon>Candidatus Sulfomarinibacteraceae</taxon>
        <taxon>Candidatus Sulfomarinibacter</taxon>
    </lineage>
</organism>
<evidence type="ECO:0000259" key="9">
    <source>
        <dbReference type="Pfam" id="PF12704"/>
    </source>
</evidence>
<dbReference type="InterPro" id="IPR003838">
    <property type="entry name" value="ABC3_permease_C"/>
</dbReference>
<evidence type="ECO:0000256" key="3">
    <source>
        <dbReference type="ARBA" id="ARBA00022692"/>
    </source>
</evidence>
<keyword evidence="3 7" id="KW-0812">Transmembrane</keyword>
<dbReference type="EMBL" id="JACXWA010000029">
    <property type="protein sequence ID" value="MBD3870075.1"/>
    <property type="molecule type" value="Genomic_DNA"/>
</dbReference>
<dbReference type="AlphaFoldDB" id="A0A8J6Y4B1"/>
<feature type="transmembrane region" description="Helical" evidence="7">
    <location>
        <begin position="271"/>
        <end position="295"/>
    </location>
</feature>
<name>A0A8J6Y4B1_9BACT</name>
<keyword evidence="4 7" id="KW-1133">Transmembrane helix</keyword>
<evidence type="ECO:0000259" key="8">
    <source>
        <dbReference type="Pfam" id="PF02687"/>
    </source>
</evidence>
<feature type="domain" description="ABC3 transporter permease C-terminal" evidence="8">
    <location>
        <begin position="278"/>
        <end position="391"/>
    </location>
</feature>
<evidence type="ECO:0000256" key="6">
    <source>
        <dbReference type="ARBA" id="ARBA00038076"/>
    </source>
</evidence>
<keyword evidence="5 7" id="KW-0472">Membrane</keyword>
<evidence type="ECO:0000256" key="5">
    <source>
        <dbReference type="ARBA" id="ARBA00023136"/>
    </source>
</evidence>
<dbReference type="GO" id="GO:0005886">
    <property type="term" value="C:plasma membrane"/>
    <property type="evidence" value="ECO:0007669"/>
    <property type="project" value="UniProtKB-SubCell"/>
</dbReference>
<reference evidence="10 11" key="1">
    <citation type="submission" date="2020-08" db="EMBL/GenBank/DDBJ databases">
        <title>Acidobacteriota in marine sediments use diverse sulfur dissimilation pathways.</title>
        <authorList>
            <person name="Wasmund K."/>
        </authorList>
    </citation>
    <scope>NUCLEOTIDE SEQUENCE [LARGE SCALE GENOMIC DNA]</scope>
    <source>
        <strain evidence="10">MAG AM3-A</strain>
    </source>
</reference>
<dbReference type="NCBIfam" id="TIGR03434">
    <property type="entry name" value="ADOP"/>
    <property type="match status" value="1"/>
</dbReference>
<accession>A0A8J6Y4B1</accession>
<feature type="transmembrane region" description="Helical" evidence="7">
    <location>
        <begin position="772"/>
        <end position="795"/>
    </location>
</feature>
<comment type="subcellular location">
    <subcellularLocation>
        <location evidence="1">Cell membrane</location>
        <topology evidence="1">Multi-pass membrane protein</topology>
    </subcellularLocation>
</comment>
<feature type="transmembrane region" description="Helical" evidence="7">
    <location>
        <begin position="727"/>
        <end position="752"/>
    </location>
</feature>